<dbReference type="PANTHER" id="PTHR30097">
    <property type="entry name" value="CATION EFFLUX SYSTEM PROTEIN CUSB"/>
    <property type="match status" value="1"/>
</dbReference>
<proteinExistence type="predicted"/>
<feature type="compositionally biased region" description="Polar residues" evidence="2">
    <location>
        <begin position="128"/>
        <end position="145"/>
    </location>
</feature>
<gene>
    <name evidence="3" type="ORF">Mal15_67040</name>
</gene>
<dbReference type="EMBL" id="CP036264">
    <property type="protein sequence ID" value="QEG02583.1"/>
    <property type="molecule type" value="Genomic_DNA"/>
</dbReference>
<accession>A0A5B9MMP4</accession>
<feature type="compositionally biased region" description="Basic and acidic residues" evidence="2">
    <location>
        <begin position="338"/>
        <end position="347"/>
    </location>
</feature>
<dbReference type="InterPro" id="IPR029016">
    <property type="entry name" value="GAF-like_dom_sf"/>
</dbReference>
<dbReference type="Gene3D" id="2.40.50.100">
    <property type="match status" value="1"/>
</dbReference>
<protein>
    <submittedName>
        <fullName evidence="3">HlyD family secretion protein</fullName>
    </submittedName>
</protein>
<keyword evidence="1" id="KW-0813">Transport</keyword>
<evidence type="ECO:0000256" key="2">
    <source>
        <dbReference type="SAM" id="MobiDB-lite"/>
    </source>
</evidence>
<organism evidence="3 4">
    <name type="scientific">Stieleria maiorica</name>
    <dbReference type="NCBI Taxonomy" id="2795974"/>
    <lineage>
        <taxon>Bacteria</taxon>
        <taxon>Pseudomonadati</taxon>
        <taxon>Planctomycetota</taxon>
        <taxon>Planctomycetia</taxon>
        <taxon>Pirellulales</taxon>
        <taxon>Pirellulaceae</taxon>
        <taxon>Stieleria</taxon>
    </lineage>
</organism>
<evidence type="ECO:0000313" key="3">
    <source>
        <dbReference type="EMBL" id="QEG02583.1"/>
    </source>
</evidence>
<dbReference type="Proteomes" id="UP000321353">
    <property type="component" value="Chromosome"/>
</dbReference>
<reference evidence="3 4" key="1">
    <citation type="submission" date="2019-02" db="EMBL/GenBank/DDBJ databases">
        <title>Planctomycetal bacteria perform biofilm scaping via a novel small molecule.</title>
        <authorList>
            <person name="Jeske O."/>
            <person name="Boedeker C."/>
            <person name="Wiegand S."/>
            <person name="Breitling P."/>
            <person name="Kallscheuer N."/>
            <person name="Jogler M."/>
            <person name="Rohde M."/>
            <person name="Petersen J."/>
            <person name="Medema M.H."/>
            <person name="Surup F."/>
            <person name="Jogler C."/>
        </authorList>
    </citation>
    <scope>NUCLEOTIDE SEQUENCE [LARGE SCALE GENOMIC DNA]</scope>
    <source>
        <strain evidence="3 4">Mal15</strain>
    </source>
</reference>
<dbReference type="Gene3D" id="2.40.30.170">
    <property type="match status" value="1"/>
</dbReference>
<dbReference type="AlphaFoldDB" id="A0A5B9MMP4"/>
<dbReference type="GO" id="GO:0060003">
    <property type="term" value="P:copper ion export"/>
    <property type="evidence" value="ECO:0007669"/>
    <property type="project" value="TreeGrafter"/>
</dbReference>
<feature type="region of interest" description="Disordered" evidence="2">
    <location>
        <begin position="127"/>
        <end position="152"/>
    </location>
</feature>
<keyword evidence="4" id="KW-1185">Reference proteome</keyword>
<evidence type="ECO:0000256" key="1">
    <source>
        <dbReference type="ARBA" id="ARBA00022448"/>
    </source>
</evidence>
<dbReference type="KEGG" id="smam:Mal15_67040"/>
<feature type="region of interest" description="Disordered" evidence="2">
    <location>
        <begin position="333"/>
        <end position="360"/>
    </location>
</feature>
<dbReference type="Gene3D" id="3.30.450.40">
    <property type="match status" value="1"/>
</dbReference>
<dbReference type="GO" id="GO:0030313">
    <property type="term" value="C:cell envelope"/>
    <property type="evidence" value="ECO:0007669"/>
    <property type="project" value="TreeGrafter"/>
</dbReference>
<dbReference type="Gene3D" id="1.10.287.470">
    <property type="entry name" value="Helix hairpin bin"/>
    <property type="match status" value="1"/>
</dbReference>
<dbReference type="PRINTS" id="PR01490">
    <property type="entry name" value="RTXTOXIND"/>
</dbReference>
<dbReference type="PANTHER" id="PTHR30097:SF4">
    <property type="entry name" value="SLR6042 PROTEIN"/>
    <property type="match status" value="1"/>
</dbReference>
<feature type="region of interest" description="Disordered" evidence="2">
    <location>
        <begin position="1"/>
        <end position="39"/>
    </location>
</feature>
<evidence type="ECO:0000313" key="4">
    <source>
        <dbReference type="Proteomes" id="UP000321353"/>
    </source>
</evidence>
<dbReference type="GO" id="GO:0015679">
    <property type="term" value="P:plasma membrane copper ion transport"/>
    <property type="evidence" value="ECO:0007669"/>
    <property type="project" value="TreeGrafter"/>
</dbReference>
<name>A0A5B9MMP4_9BACT</name>
<dbReference type="InterPro" id="IPR051909">
    <property type="entry name" value="MFP_Cation_Efflux"/>
</dbReference>
<dbReference type="SUPFAM" id="SSF111369">
    <property type="entry name" value="HlyD-like secretion proteins"/>
    <property type="match status" value="1"/>
</dbReference>
<dbReference type="RefSeq" id="WP_147871500.1">
    <property type="nucleotide sequence ID" value="NZ_CP036264.1"/>
</dbReference>
<sequence length="730" mass="78833">MTSFSKPSDGATAPTTPSGDPPHQPPRSQEDRGADSPVSETVLSIAARSTSPTDFLQQIAALWTETFSLAAIALTHPDWPRPMMLARDADFAKRLDIDFIDHLLASSRSAATACDLPLRRAAADSLAEGTSATETPLAPTRSSDSPDGARGMHIQLLPQSDRCAALLIYCNDRLPDTATQIRDLKRLADHARCCRAALEGFSNDRASDSIPSTISLSDGTRALRHFHHDLDLTGTAYRIANETRRLLSLDRVTVVVSRRSRLRVEAVSGVAVVDRRANAITAAATLAARVLPLGRPIMLPTAEPLPPQIAEPLDHYLEATDVASVSIVPLYRPSPSAPDRKGRRSQESSDVAEPMPSSFFDDDRGNAEPIAMLLLESFSDADRVPITPAIKAIAAEAAIALSNAREHQRIFGLRVLKTLGDWFGGNRLPYSTLGLLATAALLLAGSMIQVDHKIIATGYVEPAEQQNVFARSDGIVKQIFVSDGQPVTAGDVLMRLENADLETQAESLSGEIQTTLQRLTSIGSMLLDPATDKNLSQRMAIEQRQLQSELNHLQGQQELVGRQLAELEITAPIDGVVAAWQLKRKLSGRPVGRGNQLLSIVRTDGPWQLRLEIPDQDAAEITRARAVEGELVVEFAAASHPESTFSATLDSIAGVARRNDQGRTVIDAEASVDPQSRSVHASDNPVFASAGAHNGVDATAKIHCGRRSLLASWFGDVADFVNRNLLFYVR</sequence>